<dbReference type="EMBL" id="LVYI01000013">
    <property type="protein sequence ID" value="OAP54615.1"/>
    <property type="molecule type" value="Genomic_DNA"/>
</dbReference>
<dbReference type="Proteomes" id="UP000078343">
    <property type="component" value="Unassembled WGS sequence"/>
</dbReference>
<protein>
    <submittedName>
        <fullName evidence="2">Uncharacterized protein</fullName>
    </submittedName>
</protein>
<dbReference type="STRING" id="1367422.A0A178Z6D1"/>
<dbReference type="AlphaFoldDB" id="A0A178Z6D1"/>
<organism evidence="2 3">
    <name type="scientific">Fonsecaea erecta</name>
    <dbReference type="NCBI Taxonomy" id="1367422"/>
    <lineage>
        <taxon>Eukaryota</taxon>
        <taxon>Fungi</taxon>
        <taxon>Dikarya</taxon>
        <taxon>Ascomycota</taxon>
        <taxon>Pezizomycotina</taxon>
        <taxon>Eurotiomycetes</taxon>
        <taxon>Chaetothyriomycetidae</taxon>
        <taxon>Chaetothyriales</taxon>
        <taxon>Herpotrichiellaceae</taxon>
        <taxon>Fonsecaea</taxon>
    </lineage>
</organism>
<name>A0A178Z6D1_9EURO</name>
<sequence length="145" mass="17059">MGLTSKWHYDTLLVDHQSHSQSQQFSDPQERRGREGRDKNINKHIDFFTADDENLRFLRLLEEDPPEMMACGCGCNVLYRWQRWQGGQYLCPNRVQHVSFKRGASWCTAHAPVLIYREKVDAFLRGWAKGPRYGPQLHKELQHTC</sequence>
<reference evidence="2 3" key="1">
    <citation type="submission" date="2016-04" db="EMBL/GenBank/DDBJ databases">
        <title>Draft genome of Fonsecaea erecta CBS 125763.</title>
        <authorList>
            <person name="Weiss V.A."/>
            <person name="Vicente V.A."/>
            <person name="Raittz R.T."/>
            <person name="Moreno L.F."/>
            <person name="De Souza E.M."/>
            <person name="Pedrosa F.O."/>
            <person name="Steffens M.B."/>
            <person name="Faoro H."/>
            <person name="Tadra-Sfeir M.Z."/>
            <person name="Najafzadeh M.J."/>
            <person name="Felipe M.S."/>
            <person name="Teixeira M."/>
            <person name="Sun J."/>
            <person name="Xi L."/>
            <person name="Gomes R."/>
            <person name="De Azevedo C.M."/>
            <person name="Salgado C.G."/>
            <person name="Da Silva M.B."/>
            <person name="Nascimento M.F."/>
            <person name="Queiroz-Telles F."/>
            <person name="Attili D.S."/>
            <person name="Gorbushina A."/>
        </authorList>
    </citation>
    <scope>NUCLEOTIDE SEQUENCE [LARGE SCALE GENOMIC DNA]</scope>
    <source>
        <strain evidence="2 3">CBS 125763</strain>
    </source>
</reference>
<proteinExistence type="predicted"/>
<feature type="region of interest" description="Disordered" evidence="1">
    <location>
        <begin position="18"/>
        <end position="38"/>
    </location>
</feature>
<feature type="compositionally biased region" description="Basic and acidic residues" evidence="1">
    <location>
        <begin position="28"/>
        <end position="38"/>
    </location>
</feature>
<keyword evidence="3" id="KW-1185">Reference proteome</keyword>
<evidence type="ECO:0000313" key="2">
    <source>
        <dbReference type="EMBL" id="OAP54615.1"/>
    </source>
</evidence>
<dbReference type="OrthoDB" id="4141047at2759"/>
<evidence type="ECO:0000313" key="3">
    <source>
        <dbReference type="Proteomes" id="UP000078343"/>
    </source>
</evidence>
<dbReference type="RefSeq" id="XP_018687982.1">
    <property type="nucleotide sequence ID" value="XM_018842569.1"/>
</dbReference>
<gene>
    <name evidence="2" type="ORF">AYL99_11063</name>
</gene>
<dbReference type="GeneID" id="30015231"/>
<evidence type="ECO:0000256" key="1">
    <source>
        <dbReference type="SAM" id="MobiDB-lite"/>
    </source>
</evidence>
<accession>A0A178Z6D1</accession>
<comment type="caution">
    <text evidence="2">The sequence shown here is derived from an EMBL/GenBank/DDBJ whole genome shotgun (WGS) entry which is preliminary data.</text>
</comment>